<keyword evidence="3" id="KW-0804">Transcription</keyword>
<evidence type="ECO:0000256" key="5">
    <source>
        <dbReference type="SAM" id="MobiDB-lite"/>
    </source>
</evidence>
<evidence type="ECO:0000256" key="2">
    <source>
        <dbReference type="ARBA" id="ARBA00023015"/>
    </source>
</evidence>
<feature type="compositionally biased region" description="Basic and acidic residues" evidence="5">
    <location>
        <begin position="129"/>
        <end position="148"/>
    </location>
</feature>
<dbReference type="InterPro" id="IPR024097">
    <property type="entry name" value="bHLH_ZIP_TF"/>
</dbReference>
<evidence type="ECO:0000313" key="7">
    <source>
        <dbReference type="EMBL" id="KAK5782957.1"/>
    </source>
</evidence>
<dbReference type="PANTHER" id="PTHR12565">
    <property type="entry name" value="STEROL REGULATORY ELEMENT-BINDING PROTEIN"/>
    <property type="match status" value="1"/>
</dbReference>
<evidence type="ECO:0000256" key="4">
    <source>
        <dbReference type="ARBA" id="ARBA00023242"/>
    </source>
</evidence>
<feature type="region of interest" description="Disordered" evidence="5">
    <location>
        <begin position="55"/>
        <end position="153"/>
    </location>
</feature>
<comment type="subcellular location">
    <subcellularLocation>
        <location evidence="1">Nucleus</location>
    </subcellularLocation>
</comment>
<dbReference type="PANTHER" id="PTHR12565:SF431">
    <property type="entry name" value="TRANSCRIPTION FACTOR BHLH137"/>
    <property type="match status" value="1"/>
</dbReference>
<gene>
    <name evidence="7" type="ORF">PVK06_037462</name>
</gene>
<dbReference type="SMART" id="SM00353">
    <property type="entry name" value="HLH"/>
    <property type="match status" value="1"/>
</dbReference>
<sequence length="365" mass="41406">MATYSFQSHPFLLDSIFLPNTSTTKVSGFVEEGNIINPNCFPQFYQDSPVGPMLHQSNCLDHSSNEPSTVTKKQSTDDGSSTAVDKLESGEQVTQKKRTRNGTTSNSAQFKGAKEGKTKKQKKCNGGLKNEKKGCNSKADKKAQEKATEQPPTGYIHVRARRGQATDSHSLAERVRREKISERMKTLQRLVPGCDKVTGKALMLDEIINYVQSLQNQVEFLSMKLASLSPMFYDFGVDLETLMIRPERVSSTETSPLPMPCPQQCNPIQTTIAPSHNYPLLDVSTALFLQQGLRPNLFSHSQVYSHKNNHIYQIYIYKYMYMYIYSNYLTRHLFQDNGSLLWDVEDQRQKIFNSSQLNDNLCSFH</sequence>
<dbReference type="Proteomes" id="UP001358586">
    <property type="component" value="Chromosome 11"/>
</dbReference>
<organism evidence="7 8">
    <name type="scientific">Gossypium arboreum</name>
    <name type="common">Tree cotton</name>
    <name type="synonym">Gossypium nanking</name>
    <dbReference type="NCBI Taxonomy" id="29729"/>
    <lineage>
        <taxon>Eukaryota</taxon>
        <taxon>Viridiplantae</taxon>
        <taxon>Streptophyta</taxon>
        <taxon>Embryophyta</taxon>
        <taxon>Tracheophyta</taxon>
        <taxon>Spermatophyta</taxon>
        <taxon>Magnoliopsida</taxon>
        <taxon>eudicotyledons</taxon>
        <taxon>Gunneridae</taxon>
        <taxon>Pentapetalae</taxon>
        <taxon>rosids</taxon>
        <taxon>malvids</taxon>
        <taxon>Malvales</taxon>
        <taxon>Malvaceae</taxon>
        <taxon>Malvoideae</taxon>
        <taxon>Gossypium</taxon>
    </lineage>
</organism>
<evidence type="ECO:0000256" key="3">
    <source>
        <dbReference type="ARBA" id="ARBA00023163"/>
    </source>
</evidence>
<name>A0ABR0MXT0_GOSAR</name>
<dbReference type="EMBL" id="JARKNE010000011">
    <property type="protein sequence ID" value="KAK5782957.1"/>
    <property type="molecule type" value="Genomic_DNA"/>
</dbReference>
<dbReference type="Gene3D" id="4.10.280.10">
    <property type="entry name" value="Helix-loop-helix DNA-binding domain"/>
    <property type="match status" value="1"/>
</dbReference>
<dbReference type="SUPFAM" id="SSF47459">
    <property type="entry name" value="HLH, helix-loop-helix DNA-binding domain"/>
    <property type="match status" value="1"/>
</dbReference>
<keyword evidence="2" id="KW-0805">Transcription regulation</keyword>
<protein>
    <recommendedName>
        <fullName evidence="6">BHLH domain-containing protein</fullName>
    </recommendedName>
</protein>
<dbReference type="Pfam" id="PF00010">
    <property type="entry name" value="HLH"/>
    <property type="match status" value="1"/>
</dbReference>
<dbReference type="InterPro" id="IPR011598">
    <property type="entry name" value="bHLH_dom"/>
</dbReference>
<evidence type="ECO:0000313" key="8">
    <source>
        <dbReference type="Proteomes" id="UP001358586"/>
    </source>
</evidence>
<keyword evidence="8" id="KW-1185">Reference proteome</keyword>
<dbReference type="PROSITE" id="PS50888">
    <property type="entry name" value="BHLH"/>
    <property type="match status" value="1"/>
</dbReference>
<comment type="caution">
    <text evidence="7">The sequence shown here is derived from an EMBL/GenBank/DDBJ whole genome shotgun (WGS) entry which is preliminary data.</text>
</comment>
<feature type="compositionally biased region" description="Polar residues" evidence="5">
    <location>
        <begin position="55"/>
        <end position="83"/>
    </location>
</feature>
<proteinExistence type="predicted"/>
<accession>A0ABR0MXT0</accession>
<feature type="domain" description="BHLH" evidence="6">
    <location>
        <begin position="164"/>
        <end position="214"/>
    </location>
</feature>
<reference evidence="7 8" key="1">
    <citation type="submission" date="2023-03" db="EMBL/GenBank/DDBJ databases">
        <title>WGS of Gossypium arboreum.</title>
        <authorList>
            <person name="Yu D."/>
        </authorList>
    </citation>
    <scope>NUCLEOTIDE SEQUENCE [LARGE SCALE GENOMIC DNA]</scope>
    <source>
        <tissue evidence="7">Leaf</tissue>
    </source>
</reference>
<dbReference type="CDD" id="cd18919">
    <property type="entry name" value="bHLH_AtBPE_like"/>
    <property type="match status" value="1"/>
</dbReference>
<evidence type="ECO:0000259" key="6">
    <source>
        <dbReference type="PROSITE" id="PS50888"/>
    </source>
</evidence>
<keyword evidence="4" id="KW-0539">Nucleus</keyword>
<dbReference type="InterPro" id="IPR036638">
    <property type="entry name" value="HLH_DNA-bd_sf"/>
</dbReference>
<evidence type="ECO:0000256" key="1">
    <source>
        <dbReference type="ARBA" id="ARBA00004123"/>
    </source>
</evidence>